<dbReference type="PANTHER" id="PTHR10559">
    <property type="entry name" value="TRANSCOBALAMIN-1/GASTRIC INTRINSIC FACTOR"/>
    <property type="match status" value="1"/>
</dbReference>
<protein>
    <submittedName>
        <fullName evidence="3">Uncharacterized protein</fullName>
    </submittedName>
</protein>
<evidence type="ECO:0000313" key="4">
    <source>
        <dbReference type="Proteomes" id="UP001283361"/>
    </source>
</evidence>
<dbReference type="Proteomes" id="UP001283361">
    <property type="component" value="Unassembled WGS sequence"/>
</dbReference>
<dbReference type="PANTHER" id="PTHR10559:SF18">
    <property type="entry name" value="TRANSCOBALAMIN II"/>
    <property type="match status" value="1"/>
</dbReference>
<sequence length="179" mass="20005">MSSAKIFYGCLFLLVLFTARSWACLKRNPQDEKPNDDDKPATGSSSSSSGTIINACCQCGQAISVSILVSNQIQEPHFEFTTEMKDRPQRELIHFVQEASTQDKRFRFTAQHYGSMGFAITTINNLEASVVNKTYWHISTHYGSNSSPRSLPLGVSSYIPANMETIMFNFTSYATPDNH</sequence>
<accession>A0AAE1BB47</accession>
<keyword evidence="4" id="KW-1185">Reference proteome</keyword>
<comment type="caution">
    <text evidence="3">The sequence shown here is derived from an EMBL/GenBank/DDBJ whole genome shotgun (WGS) entry which is preliminary data.</text>
</comment>
<gene>
    <name evidence="3" type="ORF">RRG08_004543</name>
</gene>
<keyword evidence="2" id="KW-0732">Signal</keyword>
<reference evidence="3" key="1">
    <citation type="journal article" date="2023" name="G3 (Bethesda)">
        <title>A reference genome for the long-term kleptoplast-retaining sea slug Elysia crispata morphotype clarki.</title>
        <authorList>
            <person name="Eastman K.E."/>
            <person name="Pendleton A.L."/>
            <person name="Shaikh M.A."/>
            <person name="Suttiyut T."/>
            <person name="Ogas R."/>
            <person name="Tomko P."/>
            <person name="Gavelis G."/>
            <person name="Widhalm J.R."/>
            <person name="Wisecaver J.H."/>
        </authorList>
    </citation>
    <scope>NUCLEOTIDE SEQUENCE</scope>
    <source>
        <strain evidence="3">ECLA1</strain>
    </source>
</reference>
<feature type="chain" id="PRO_5041941637" evidence="2">
    <location>
        <begin position="24"/>
        <end position="179"/>
    </location>
</feature>
<dbReference type="Gene3D" id="2.170.130.30">
    <property type="match status" value="1"/>
</dbReference>
<proteinExistence type="predicted"/>
<dbReference type="AlphaFoldDB" id="A0AAE1BB47"/>
<organism evidence="3 4">
    <name type="scientific">Elysia crispata</name>
    <name type="common">lettuce slug</name>
    <dbReference type="NCBI Taxonomy" id="231223"/>
    <lineage>
        <taxon>Eukaryota</taxon>
        <taxon>Metazoa</taxon>
        <taxon>Spiralia</taxon>
        <taxon>Lophotrochozoa</taxon>
        <taxon>Mollusca</taxon>
        <taxon>Gastropoda</taxon>
        <taxon>Heterobranchia</taxon>
        <taxon>Euthyneura</taxon>
        <taxon>Panpulmonata</taxon>
        <taxon>Sacoglossa</taxon>
        <taxon>Placobranchoidea</taxon>
        <taxon>Plakobranchidae</taxon>
        <taxon>Elysia</taxon>
    </lineage>
</organism>
<evidence type="ECO:0000256" key="1">
    <source>
        <dbReference type="SAM" id="MobiDB-lite"/>
    </source>
</evidence>
<dbReference type="InterPro" id="IPR051588">
    <property type="entry name" value="Cobalamin_Transport"/>
</dbReference>
<feature type="region of interest" description="Disordered" evidence="1">
    <location>
        <begin position="28"/>
        <end position="48"/>
    </location>
</feature>
<evidence type="ECO:0000256" key="2">
    <source>
        <dbReference type="SAM" id="SignalP"/>
    </source>
</evidence>
<feature type="compositionally biased region" description="Basic and acidic residues" evidence="1">
    <location>
        <begin position="28"/>
        <end position="40"/>
    </location>
</feature>
<name>A0AAE1BB47_9GAST</name>
<dbReference type="EMBL" id="JAWDGP010000260">
    <property type="protein sequence ID" value="KAK3802256.1"/>
    <property type="molecule type" value="Genomic_DNA"/>
</dbReference>
<feature type="signal peptide" evidence="2">
    <location>
        <begin position="1"/>
        <end position="23"/>
    </location>
</feature>
<evidence type="ECO:0000313" key="3">
    <source>
        <dbReference type="EMBL" id="KAK3802256.1"/>
    </source>
</evidence>